<organism evidence="1 2">
    <name type="scientific">Salinispirillum marinum</name>
    <dbReference type="NCBI Taxonomy" id="1485203"/>
    <lineage>
        <taxon>Bacteria</taxon>
        <taxon>Pseudomonadati</taxon>
        <taxon>Pseudomonadota</taxon>
        <taxon>Gammaproteobacteria</taxon>
        <taxon>Oceanospirillales</taxon>
        <taxon>Saccharospirillaceae</taxon>
        <taxon>Salinispirillum</taxon>
    </lineage>
</organism>
<reference evidence="2" key="1">
    <citation type="journal article" date="2019" name="Int. J. Syst. Evol. Microbiol.">
        <title>The Global Catalogue of Microorganisms (GCM) 10K type strain sequencing project: providing services to taxonomists for standard genome sequencing and annotation.</title>
        <authorList>
            <consortium name="The Broad Institute Genomics Platform"/>
            <consortium name="The Broad Institute Genome Sequencing Center for Infectious Disease"/>
            <person name="Wu L."/>
            <person name="Ma J."/>
        </authorList>
    </citation>
    <scope>NUCLEOTIDE SEQUENCE [LARGE SCALE GENOMIC DNA]</scope>
    <source>
        <strain evidence="2">IBRC-M 10765</strain>
    </source>
</reference>
<accession>A0ABV8BEZ2</accession>
<evidence type="ECO:0000313" key="2">
    <source>
        <dbReference type="Proteomes" id="UP001595842"/>
    </source>
</evidence>
<evidence type="ECO:0000313" key="1">
    <source>
        <dbReference type="EMBL" id="MFC3887652.1"/>
    </source>
</evidence>
<dbReference type="Proteomes" id="UP001595842">
    <property type="component" value="Unassembled WGS sequence"/>
</dbReference>
<dbReference type="EMBL" id="JBHSAL010000001">
    <property type="protein sequence ID" value="MFC3887652.1"/>
    <property type="molecule type" value="Genomic_DNA"/>
</dbReference>
<dbReference type="Pfam" id="PF09720">
    <property type="entry name" value="Unstab_antitox"/>
    <property type="match status" value="1"/>
</dbReference>
<dbReference type="InterPro" id="IPR013406">
    <property type="entry name" value="CHP02574_addiction_mod"/>
</dbReference>
<proteinExistence type="predicted"/>
<protein>
    <submittedName>
        <fullName evidence="1">Addiction module protein</fullName>
    </submittedName>
</protein>
<dbReference type="NCBIfam" id="TIGR02574">
    <property type="entry name" value="stabl_TIGR02574"/>
    <property type="match status" value="1"/>
</dbReference>
<dbReference type="RefSeq" id="WP_380707553.1">
    <property type="nucleotide sequence ID" value="NZ_JBHSAL010000001.1"/>
</dbReference>
<keyword evidence="2" id="KW-1185">Reference proteome</keyword>
<comment type="caution">
    <text evidence="1">The sequence shown here is derived from an EMBL/GenBank/DDBJ whole genome shotgun (WGS) entry which is preliminary data.</text>
</comment>
<name>A0ABV8BEZ2_9GAMM</name>
<sequence>MTLSEHERAKLASDLMASLDGPAESDVAEAWDIEVCRRINEIESGRTELLNLDDVLARARARIRN</sequence>
<gene>
    <name evidence="1" type="ORF">ACFOSD_04585</name>
</gene>